<organism evidence="19 20">
    <name type="scientific">Rhizophagus irregularis</name>
    <dbReference type="NCBI Taxonomy" id="588596"/>
    <lineage>
        <taxon>Eukaryota</taxon>
        <taxon>Fungi</taxon>
        <taxon>Fungi incertae sedis</taxon>
        <taxon>Mucoromycota</taxon>
        <taxon>Glomeromycotina</taxon>
        <taxon>Glomeromycetes</taxon>
        <taxon>Glomerales</taxon>
        <taxon>Glomeraceae</taxon>
        <taxon>Rhizophagus</taxon>
    </lineage>
</organism>
<dbReference type="AlphaFoldDB" id="A0A2I1HBR8"/>
<dbReference type="Proteomes" id="UP000234323">
    <property type="component" value="Unassembled WGS sequence"/>
</dbReference>
<evidence type="ECO:0000256" key="11">
    <source>
        <dbReference type="ARBA" id="ARBA00022842"/>
    </source>
</evidence>
<dbReference type="InterPro" id="IPR027417">
    <property type="entry name" value="P-loop_NTPase"/>
</dbReference>
<keyword evidence="9" id="KW-0378">Hydrolase</keyword>
<keyword evidence="4" id="KW-0150">Chloroplast</keyword>
<keyword evidence="15" id="KW-0472">Membrane</keyword>
<evidence type="ECO:0000256" key="2">
    <source>
        <dbReference type="ARBA" id="ARBA00004167"/>
    </source>
</evidence>
<keyword evidence="5" id="KW-0934">Plastid</keyword>
<keyword evidence="13" id="KW-1133">Transmembrane helix</keyword>
<evidence type="ECO:0000256" key="6">
    <source>
        <dbReference type="ARBA" id="ARBA00022692"/>
    </source>
</evidence>
<protein>
    <recommendedName>
        <fullName evidence="17">AIG1-type G domain-containing protein</fullName>
    </recommendedName>
</protein>
<keyword evidence="6" id="KW-0812">Transmembrane</keyword>
<dbReference type="GO" id="GO:0015031">
    <property type="term" value="P:protein transport"/>
    <property type="evidence" value="ECO:0007669"/>
    <property type="project" value="UniProtKB-KW"/>
</dbReference>
<dbReference type="Gene3D" id="3.40.50.300">
    <property type="entry name" value="P-loop containing nucleotide triphosphate hydrolases"/>
    <property type="match status" value="1"/>
</dbReference>
<dbReference type="VEuPathDB" id="FungiDB:FUN_020277"/>
<comment type="cofactor">
    <cofactor evidence="1">
        <name>Mg(2+)</name>
        <dbReference type="ChEBI" id="CHEBI:18420"/>
    </cofactor>
</comment>
<evidence type="ECO:0000256" key="7">
    <source>
        <dbReference type="ARBA" id="ARBA00022723"/>
    </source>
</evidence>
<feature type="domain" description="AIG1-type G" evidence="17">
    <location>
        <begin position="64"/>
        <end position="170"/>
    </location>
</feature>
<reference evidence="19 20" key="1">
    <citation type="submission" date="2015-10" db="EMBL/GenBank/DDBJ databases">
        <title>Genome analyses suggest a sexual origin of heterokaryosis in a supposedly ancient asexual fungus.</title>
        <authorList>
            <person name="Ropars J."/>
            <person name="Sedzielewska K."/>
            <person name="Noel J."/>
            <person name="Charron P."/>
            <person name="Farinelli L."/>
            <person name="Marton T."/>
            <person name="Kruger M."/>
            <person name="Pelin A."/>
            <person name="Brachmann A."/>
            <person name="Corradi N."/>
        </authorList>
    </citation>
    <scope>NUCLEOTIDE SEQUENCE [LARGE SCALE GENOMIC DNA]</scope>
    <source>
        <strain evidence="19 20">A4</strain>
    </source>
</reference>
<dbReference type="EMBL" id="LLXI01002143">
    <property type="protein sequence ID" value="PKY56326.1"/>
    <property type="molecule type" value="Genomic_DNA"/>
</dbReference>
<dbReference type="SUPFAM" id="SSF52540">
    <property type="entry name" value="P-loop containing nucleoside triphosphate hydrolases"/>
    <property type="match status" value="1"/>
</dbReference>
<proteinExistence type="predicted"/>
<evidence type="ECO:0000256" key="1">
    <source>
        <dbReference type="ARBA" id="ARBA00001946"/>
    </source>
</evidence>
<keyword evidence="14" id="KW-0342">GTP-binding</keyword>
<dbReference type="InterPro" id="IPR006703">
    <property type="entry name" value="G_AIG1"/>
</dbReference>
<evidence type="ECO:0000256" key="13">
    <source>
        <dbReference type="ARBA" id="ARBA00022989"/>
    </source>
</evidence>
<keyword evidence="11" id="KW-0460">Magnesium</keyword>
<evidence type="ECO:0000256" key="4">
    <source>
        <dbReference type="ARBA" id="ARBA00022528"/>
    </source>
</evidence>
<comment type="subcellular location">
    <subcellularLocation>
        <location evidence="2">Membrane</location>
        <topology evidence="2">Single-pass membrane protein</topology>
    </subcellularLocation>
    <subcellularLocation>
        <location evidence="16">Plastid</location>
        <location evidence="16">Chloroplast outer membrane</location>
    </subcellularLocation>
</comment>
<dbReference type="PANTHER" id="PTHR10903:SF135">
    <property type="entry name" value="TRANSLOCASE OF CHLOROPLAST 120, CHLOROPLASTIC-RELATED"/>
    <property type="match status" value="1"/>
</dbReference>
<keyword evidence="7" id="KW-0479">Metal-binding</keyword>
<dbReference type="GO" id="GO:0016020">
    <property type="term" value="C:membrane"/>
    <property type="evidence" value="ECO:0007669"/>
    <property type="project" value="UniProtKB-SubCell"/>
</dbReference>
<dbReference type="InterPro" id="IPR045058">
    <property type="entry name" value="GIMA/IAN/Toc"/>
</dbReference>
<dbReference type="GO" id="GO:0005525">
    <property type="term" value="F:GTP binding"/>
    <property type="evidence" value="ECO:0007669"/>
    <property type="project" value="UniProtKB-KW"/>
</dbReference>
<evidence type="ECO:0000313" key="19">
    <source>
        <dbReference type="EMBL" id="PKY56326.1"/>
    </source>
</evidence>
<dbReference type="Pfam" id="PF04548">
    <property type="entry name" value="AIG1"/>
    <property type="match status" value="1"/>
</dbReference>
<gene>
    <name evidence="18" type="ORF">RhiirA4_470616</name>
    <name evidence="19" type="ORF">RhiirA4_476553</name>
</gene>
<evidence type="ECO:0000256" key="8">
    <source>
        <dbReference type="ARBA" id="ARBA00022741"/>
    </source>
</evidence>
<comment type="caution">
    <text evidence="19">The sequence shown here is derived from an EMBL/GenBank/DDBJ whole genome shotgun (WGS) entry which is preliminary data.</text>
</comment>
<sequence>MEDQRRQKEITYNIYLSLNPPLVANAPVIHLVGKTGAGKSTLGNLLLKTSENPTFPVSDNFVRIFDTDGLAEDTLEEIARTIQKCTHGIKAILFVFEAKRFTKEQKNTINGIKIFLGEGSLQYMIPVFSHCNKKLTKDPKYFRKSCWNDPIKAFVNSVGNRWAVSPNVEDFPSDNRVHKQCLKELKKNISFQYMEYIQTNSSRRPERTRNCKNCEGSETAKRIR</sequence>
<keyword evidence="3" id="KW-0813">Transport</keyword>
<evidence type="ECO:0000256" key="12">
    <source>
        <dbReference type="ARBA" id="ARBA00022927"/>
    </source>
</evidence>
<dbReference type="GO" id="GO:0016787">
    <property type="term" value="F:hydrolase activity"/>
    <property type="evidence" value="ECO:0007669"/>
    <property type="project" value="UniProtKB-KW"/>
</dbReference>
<evidence type="ECO:0000256" key="10">
    <source>
        <dbReference type="ARBA" id="ARBA00022805"/>
    </source>
</evidence>
<evidence type="ECO:0000313" key="20">
    <source>
        <dbReference type="Proteomes" id="UP000234323"/>
    </source>
</evidence>
<evidence type="ECO:0000256" key="14">
    <source>
        <dbReference type="ARBA" id="ARBA00023134"/>
    </source>
</evidence>
<evidence type="ECO:0000256" key="15">
    <source>
        <dbReference type="ARBA" id="ARBA00023136"/>
    </source>
</evidence>
<keyword evidence="8" id="KW-0547">Nucleotide-binding</keyword>
<dbReference type="PANTHER" id="PTHR10903">
    <property type="entry name" value="GTPASE, IMAP FAMILY MEMBER-RELATED"/>
    <property type="match status" value="1"/>
</dbReference>
<dbReference type="EMBL" id="LLXI01001266">
    <property type="protein sequence ID" value="PKY52772.1"/>
    <property type="molecule type" value="Genomic_DNA"/>
</dbReference>
<keyword evidence="20" id="KW-1185">Reference proteome</keyword>
<evidence type="ECO:0000256" key="3">
    <source>
        <dbReference type="ARBA" id="ARBA00022448"/>
    </source>
</evidence>
<keyword evidence="12" id="KW-0653">Protein transport</keyword>
<dbReference type="GO" id="GO:0046872">
    <property type="term" value="F:metal ion binding"/>
    <property type="evidence" value="ECO:0007669"/>
    <property type="project" value="UniProtKB-KW"/>
</dbReference>
<name>A0A2I1HBR8_9GLOM</name>
<evidence type="ECO:0000259" key="17">
    <source>
        <dbReference type="Pfam" id="PF04548"/>
    </source>
</evidence>
<keyword evidence="10" id="KW-1002">Plastid outer membrane</keyword>
<evidence type="ECO:0000313" key="18">
    <source>
        <dbReference type="EMBL" id="PKY52772.1"/>
    </source>
</evidence>
<accession>A0A2I1HBR8</accession>
<evidence type="ECO:0000256" key="16">
    <source>
        <dbReference type="ARBA" id="ARBA00024013"/>
    </source>
</evidence>
<evidence type="ECO:0000256" key="5">
    <source>
        <dbReference type="ARBA" id="ARBA00022640"/>
    </source>
</evidence>
<evidence type="ECO:0000256" key="9">
    <source>
        <dbReference type="ARBA" id="ARBA00022801"/>
    </source>
</evidence>